<dbReference type="AlphaFoldDB" id="A0A2T4MUJ4"/>
<gene>
    <name evidence="1" type="ORF">DAA48_25820</name>
</gene>
<accession>A0A2T4MUJ4</accession>
<protein>
    <submittedName>
        <fullName evidence="1">Uncharacterized protein</fullName>
    </submittedName>
</protein>
<dbReference type="EMBL" id="PZKL01000060">
    <property type="protein sequence ID" value="PTH78223.1"/>
    <property type="molecule type" value="Genomic_DNA"/>
</dbReference>
<dbReference type="Proteomes" id="UP000241986">
    <property type="component" value="Unassembled WGS sequence"/>
</dbReference>
<reference evidence="1 2" key="1">
    <citation type="submission" date="2018-03" db="EMBL/GenBank/DDBJ databases">
        <title>Aeromonas veronii whole genome sequencing and analysis.</title>
        <authorList>
            <person name="Xie H."/>
            <person name="Liu T."/>
            <person name="Wang K."/>
        </authorList>
    </citation>
    <scope>NUCLEOTIDE SEQUENCE [LARGE SCALE GENOMIC DNA]</scope>
    <source>
        <strain evidence="1 2">XH.VA.1</strain>
    </source>
</reference>
<proteinExistence type="predicted"/>
<evidence type="ECO:0000313" key="1">
    <source>
        <dbReference type="EMBL" id="PTH78223.1"/>
    </source>
</evidence>
<evidence type="ECO:0000313" key="2">
    <source>
        <dbReference type="Proteomes" id="UP000241986"/>
    </source>
</evidence>
<dbReference type="RefSeq" id="WP_107685231.1">
    <property type="nucleotide sequence ID" value="NZ_PZKL01000060.1"/>
</dbReference>
<name>A0A2T4MUJ4_AERVE</name>
<organism evidence="1 2">
    <name type="scientific">Aeromonas veronii</name>
    <dbReference type="NCBI Taxonomy" id="654"/>
    <lineage>
        <taxon>Bacteria</taxon>
        <taxon>Pseudomonadati</taxon>
        <taxon>Pseudomonadota</taxon>
        <taxon>Gammaproteobacteria</taxon>
        <taxon>Aeromonadales</taxon>
        <taxon>Aeromonadaceae</taxon>
        <taxon>Aeromonas</taxon>
    </lineage>
</organism>
<comment type="caution">
    <text evidence="1">The sequence shown here is derived from an EMBL/GenBank/DDBJ whole genome shotgun (WGS) entry which is preliminary data.</text>
</comment>
<sequence length="120" mass="13751">MQSNKLAGERATFEEAMQIAAPWIGNFDVGADGDYKSMQTQSAWWAWQRVSSRPLDIKKPTMKQQELMDDFQDAFGKTLYAVAESPENLFSLGDDGRYKIPWVLSAWVGWDMAYTMYHAQ</sequence>